<dbReference type="STRING" id="1798540.A3B74_01480"/>
<dbReference type="SMART" id="SM00279">
    <property type="entry name" value="HhH2"/>
    <property type="match status" value="1"/>
</dbReference>
<evidence type="ECO:0000256" key="5">
    <source>
        <dbReference type="ARBA" id="ARBA00022695"/>
    </source>
</evidence>
<dbReference type="SUPFAM" id="SSF56672">
    <property type="entry name" value="DNA/RNA polymerases"/>
    <property type="match status" value="1"/>
</dbReference>
<sequence>MAKKVDTCVIIDGNAIIHRAFHALPPLTTRKGELVNAIYGFTSVLLKMLKELKPRYALVAFDPPGKTFRHEIYTAYKATRVKQPDELYAQIPKIKEIVSAFRIPQFEKPGVEADDVIGTLKTHIVREHPDVKVVIVTGDLDTLQLIDDRTVVYTLKRGVKDTVIYDRALLKERFGLTPAQVIDYKALRGDPSDNIPGVAGIGEKGALTLLKHYKTLEGVYRFIDALTPRLRKALRAHKDDAFLSQNLATIRNDVPLRFHLSDAELPSGIREELIQIFQRYEFKSLLSQLSTWLSAQKDAAVHSHTNIQTVSTQRTSQARYELIDTPQKFQKFFANIRKQKLFAIDTETSALDPIGAELLGASFCWHAGEAYYVVASLLPEMRSLLSDPIVSKVGHNIKYDIQSLGTAGLELSGVVFDTMIASYVLNPEARVHKLDRLAFSEFGYEMMPIEVLIGKGREQISMKDVPVEKVAWYAAEDADFTFRLYQHFLPEMTAAYRKKIFQDIEIPLIPILAEMERCGIRINVPFLKRMSRKFFQHIATLKRRIYTLAGMEFNVASPVQLKQVLFERLKLPTRNLPKTKTGVSTSADALEKLRGAHPIIDEISEFREYTKLQSTYIDALPQLVHPKTGRVHTSFNQTITATGRLSSSNPNLQNIPIRTELGREIRKAFIAENGYKIISADYSQIELRIVAHLANDPVMLETFRRGEDIHTATAAALAGVDPKDVTKDMRRAAKSVNFGILYGMGPYGIARDARISREEATAFLESYFGLYKDVKQYLDCTIEEGRRLGYTETIFGRRRYLPELQSGIVQLRSAAERMATNMPVQGTEADIVKLAMIRVHEWMQKHYTSDEARMLLQVHDELVFEVHEAKVAAFTHGVRKSMEEVCKLKCPLVVEVKTGMNWGTLEVI</sequence>
<dbReference type="SMART" id="SM00482">
    <property type="entry name" value="POLAc"/>
    <property type="match status" value="1"/>
</dbReference>
<dbReference type="SMART" id="SM00474">
    <property type="entry name" value="35EXOc"/>
    <property type="match status" value="1"/>
</dbReference>
<dbReference type="Pfam" id="PF00476">
    <property type="entry name" value="DNA_pol_A"/>
    <property type="match status" value="1"/>
</dbReference>
<dbReference type="SUPFAM" id="SSF53098">
    <property type="entry name" value="Ribonuclease H-like"/>
    <property type="match status" value="1"/>
</dbReference>
<evidence type="ECO:0000313" key="20">
    <source>
        <dbReference type="EMBL" id="OGY79121.1"/>
    </source>
</evidence>
<dbReference type="CDD" id="cd08637">
    <property type="entry name" value="DNA_pol_A_pol_I_C"/>
    <property type="match status" value="1"/>
</dbReference>
<dbReference type="GO" id="GO:0006261">
    <property type="term" value="P:DNA-templated DNA replication"/>
    <property type="evidence" value="ECO:0007669"/>
    <property type="project" value="UniProtKB-UniRule"/>
</dbReference>
<dbReference type="InterPro" id="IPR036397">
    <property type="entry name" value="RNaseH_sf"/>
</dbReference>
<dbReference type="Gene3D" id="3.30.70.370">
    <property type="match status" value="1"/>
</dbReference>
<evidence type="ECO:0000256" key="11">
    <source>
        <dbReference type="ARBA" id="ARBA00022932"/>
    </source>
</evidence>
<keyword evidence="12 16" id="KW-0238">DNA-binding</keyword>
<dbReference type="Proteomes" id="UP000177165">
    <property type="component" value="Unassembled WGS sequence"/>
</dbReference>
<keyword evidence="8 16" id="KW-0227">DNA damage</keyword>
<dbReference type="InterPro" id="IPR019760">
    <property type="entry name" value="DNA-dir_DNA_pol_A_CS"/>
</dbReference>
<dbReference type="SMART" id="SM00475">
    <property type="entry name" value="53EXOc"/>
    <property type="match status" value="1"/>
</dbReference>
<evidence type="ECO:0000256" key="1">
    <source>
        <dbReference type="ARBA" id="ARBA00007705"/>
    </source>
</evidence>
<evidence type="ECO:0000256" key="14">
    <source>
        <dbReference type="ARBA" id="ARBA00049244"/>
    </source>
</evidence>
<dbReference type="SUPFAM" id="SSF88723">
    <property type="entry name" value="PIN domain-like"/>
    <property type="match status" value="1"/>
</dbReference>
<dbReference type="Gene3D" id="3.30.420.10">
    <property type="entry name" value="Ribonuclease H-like superfamily/Ribonuclease H"/>
    <property type="match status" value="1"/>
</dbReference>
<keyword evidence="4 16" id="KW-0808">Transferase</keyword>
<evidence type="ECO:0000256" key="10">
    <source>
        <dbReference type="ARBA" id="ARBA00022839"/>
    </source>
</evidence>
<feature type="domain" description="3'-5' exonuclease" evidence="17">
    <location>
        <begin position="320"/>
        <end position="493"/>
    </location>
</feature>
<gene>
    <name evidence="16" type="primary">polA</name>
    <name evidence="20" type="ORF">A3B74_01480</name>
</gene>
<dbReference type="CDD" id="cd09859">
    <property type="entry name" value="PIN_53EXO"/>
    <property type="match status" value="1"/>
</dbReference>
<keyword evidence="11 16" id="KW-0239">DNA-directed DNA polymerase</keyword>
<evidence type="ECO:0000313" key="21">
    <source>
        <dbReference type="Proteomes" id="UP000177165"/>
    </source>
</evidence>
<dbReference type="InterPro" id="IPR002421">
    <property type="entry name" value="5-3_exonuclease"/>
</dbReference>
<dbReference type="InterPro" id="IPR036279">
    <property type="entry name" value="5-3_exonuclease_C_sf"/>
</dbReference>
<dbReference type="Gene3D" id="1.20.1060.10">
    <property type="entry name" value="Taq DNA Polymerase, Chain T, domain 4"/>
    <property type="match status" value="1"/>
</dbReference>
<keyword evidence="9 16" id="KW-0378">Hydrolase</keyword>
<evidence type="ECO:0000259" key="19">
    <source>
        <dbReference type="SMART" id="SM00482"/>
    </source>
</evidence>
<evidence type="ECO:0000256" key="7">
    <source>
        <dbReference type="ARBA" id="ARBA00022722"/>
    </source>
</evidence>
<dbReference type="GO" id="GO:0008409">
    <property type="term" value="F:5'-3' exonuclease activity"/>
    <property type="evidence" value="ECO:0007669"/>
    <property type="project" value="UniProtKB-UniRule"/>
</dbReference>
<dbReference type="CDD" id="cd06139">
    <property type="entry name" value="DNA_polA_I_Ecoli_like_exo"/>
    <property type="match status" value="1"/>
</dbReference>
<protein>
    <recommendedName>
        <fullName evidence="3 15">DNA polymerase I</fullName>
        <ecNumber evidence="2 15">2.7.7.7</ecNumber>
    </recommendedName>
</protein>
<name>A0A1G2AQG0_9BACT</name>
<accession>A0A1G2AQG0</accession>
<dbReference type="AlphaFoldDB" id="A0A1G2AQG0"/>
<organism evidence="20 21">
    <name type="scientific">Candidatus Kerfeldbacteria bacterium RIFCSPHIGHO2_02_FULL_42_14</name>
    <dbReference type="NCBI Taxonomy" id="1798540"/>
    <lineage>
        <taxon>Bacteria</taxon>
        <taxon>Candidatus Kerfeldiibacteriota</taxon>
    </lineage>
</organism>
<dbReference type="Pfam" id="PF01612">
    <property type="entry name" value="DNA_pol_A_exo1"/>
    <property type="match status" value="1"/>
</dbReference>
<dbReference type="GO" id="GO:0006302">
    <property type="term" value="P:double-strand break repair"/>
    <property type="evidence" value="ECO:0007669"/>
    <property type="project" value="TreeGrafter"/>
</dbReference>
<keyword evidence="13 16" id="KW-0234">DNA repair</keyword>
<evidence type="ECO:0000259" key="18">
    <source>
        <dbReference type="SMART" id="SM00475"/>
    </source>
</evidence>
<keyword evidence="5 16" id="KW-0548">Nucleotidyltransferase</keyword>
<dbReference type="NCBIfam" id="TIGR00593">
    <property type="entry name" value="pola"/>
    <property type="match status" value="1"/>
</dbReference>
<dbReference type="NCBIfam" id="NF004397">
    <property type="entry name" value="PRK05755.1"/>
    <property type="match status" value="1"/>
</dbReference>
<keyword evidence="7" id="KW-0540">Nuclease</keyword>
<dbReference type="InterPro" id="IPR012337">
    <property type="entry name" value="RNaseH-like_sf"/>
</dbReference>
<dbReference type="GO" id="GO:0003677">
    <property type="term" value="F:DNA binding"/>
    <property type="evidence" value="ECO:0007669"/>
    <property type="project" value="UniProtKB-UniRule"/>
</dbReference>
<keyword evidence="10 16" id="KW-0269">Exonuclease</keyword>
<comment type="similarity">
    <text evidence="1 16">Belongs to the DNA polymerase type-A family.</text>
</comment>
<evidence type="ECO:0000256" key="4">
    <source>
        <dbReference type="ARBA" id="ARBA00022679"/>
    </source>
</evidence>
<dbReference type="PANTHER" id="PTHR10133:SF27">
    <property type="entry name" value="DNA POLYMERASE NU"/>
    <property type="match status" value="1"/>
</dbReference>
<dbReference type="InterPro" id="IPR029060">
    <property type="entry name" value="PIN-like_dom_sf"/>
</dbReference>
<dbReference type="PROSITE" id="PS00447">
    <property type="entry name" value="DNA_POLYMERASE_A"/>
    <property type="match status" value="1"/>
</dbReference>
<evidence type="ECO:0000256" key="9">
    <source>
        <dbReference type="ARBA" id="ARBA00022801"/>
    </source>
</evidence>
<dbReference type="FunFam" id="1.20.1060.10:FF:000001">
    <property type="entry name" value="DNA polymerase I"/>
    <property type="match status" value="1"/>
</dbReference>
<dbReference type="Gene3D" id="3.40.50.1010">
    <property type="entry name" value="5'-nuclease"/>
    <property type="match status" value="1"/>
</dbReference>
<evidence type="ECO:0000256" key="2">
    <source>
        <dbReference type="ARBA" id="ARBA00012417"/>
    </source>
</evidence>
<dbReference type="SUPFAM" id="SSF47807">
    <property type="entry name" value="5' to 3' exonuclease, C-terminal subdomain"/>
    <property type="match status" value="1"/>
</dbReference>
<dbReference type="GO" id="GO:0003887">
    <property type="term" value="F:DNA-directed DNA polymerase activity"/>
    <property type="evidence" value="ECO:0007669"/>
    <property type="project" value="UniProtKB-UniRule"/>
</dbReference>
<feature type="domain" description="DNA-directed DNA polymerase family A palm" evidence="19">
    <location>
        <begin position="662"/>
        <end position="870"/>
    </location>
</feature>
<evidence type="ECO:0000256" key="16">
    <source>
        <dbReference type="RuleBase" id="RU004460"/>
    </source>
</evidence>
<dbReference type="InterPro" id="IPR008918">
    <property type="entry name" value="HhH2"/>
</dbReference>
<evidence type="ECO:0000259" key="17">
    <source>
        <dbReference type="SMART" id="SM00474"/>
    </source>
</evidence>
<evidence type="ECO:0000256" key="3">
    <source>
        <dbReference type="ARBA" id="ARBA00020311"/>
    </source>
</evidence>
<comment type="function">
    <text evidence="16">In addition to polymerase activity, this DNA polymerase exhibits 3'-5' and 5'-3' exonuclease activity.</text>
</comment>
<evidence type="ECO:0000256" key="12">
    <source>
        <dbReference type="ARBA" id="ARBA00023125"/>
    </source>
</evidence>
<feature type="domain" description="5'-3' exonuclease" evidence="18">
    <location>
        <begin position="3"/>
        <end position="266"/>
    </location>
</feature>
<evidence type="ECO:0000256" key="13">
    <source>
        <dbReference type="ARBA" id="ARBA00023204"/>
    </source>
</evidence>
<dbReference type="InterPro" id="IPR020045">
    <property type="entry name" value="DNA_polI_H3TH"/>
</dbReference>
<dbReference type="CDD" id="cd09898">
    <property type="entry name" value="H3TH_53EXO"/>
    <property type="match status" value="1"/>
</dbReference>
<dbReference type="InterPro" id="IPR002298">
    <property type="entry name" value="DNA_polymerase_A"/>
</dbReference>
<reference evidence="20 21" key="1">
    <citation type="journal article" date="2016" name="Nat. Commun.">
        <title>Thousands of microbial genomes shed light on interconnected biogeochemical processes in an aquifer system.</title>
        <authorList>
            <person name="Anantharaman K."/>
            <person name="Brown C.T."/>
            <person name="Hug L.A."/>
            <person name="Sharon I."/>
            <person name="Castelle C.J."/>
            <person name="Probst A.J."/>
            <person name="Thomas B.C."/>
            <person name="Singh A."/>
            <person name="Wilkins M.J."/>
            <person name="Karaoz U."/>
            <person name="Brodie E.L."/>
            <person name="Williams K.H."/>
            <person name="Hubbard S.S."/>
            <person name="Banfield J.F."/>
        </authorList>
    </citation>
    <scope>NUCLEOTIDE SEQUENCE [LARGE SCALE GENOMIC DNA]</scope>
</reference>
<dbReference type="EC" id="2.7.7.7" evidence="2 15"/>
<dbReference type="Gene3D" id="1.10.150.20">
    <property type="entry name" value="5' to 3' exonuclease, C-terminal subdomain"/>
    <property type="match status" value="2"/>
</dbReference>
<dbReference type="InterPro" id="IPR001098">
    <property type="entry name" value="DNA-dir_DNA_pol_A_palm_dom"/>
</dbReference>
<dbReference type="GO" id="GO:0008408">
    <property type="term" value="F:3'-5' exonuclease activity"/>
    <property type="evidence" value="ECO:0007669"/>
    <property type="project" value="UniProtKB-UniRule"/>
</dbReference>
<dbReference type="PANTHER" id="PTHR10133">
    <property type="entry name" value="DNA POLYMERASE I"/>
    <property type="match status" value="1"/>
</dbReference>
<evidence type="ECO:0000256" key="8">
    <source>
        <dbReference type="ARBA" id="ARBA00022763"/>
    </source>
</evidence>
<proteinExistence type="inferred from homology"/>
<dbReference type="Pfam" id="PF02739">
    <property type="entry name" value="5_3_exonuc_N"/>
    <property type="match status" value="1"/>
</dbReference>
<dbReference type="FunFam" id="1.10.150.20:FF:000002">
    <property type="entry name" value="DNA polymerase I"/>
    <property type="match status" value="1"/>
</dbReference>
<dbReference type="EMBL" id="MHKB01000010">
    <property type="protein sequence ID" value="OGY79121.1"/>
    <property type="molecule type" value="Genomic_DNA"/>
</dbReference>
<dbReference type="FunFam" id="1.10.150.20:FF:000003">
    <property type="entry name" value="DNA polymerase I"/>
    <property type="match status" value="1"/>
</dbReference>
<keyword evidence="6 16" id="KW-0235">DNA replication</keyword>
<comment type="caution">
    <text evidence="20">The sequence shown here is derived from an EMBL/GenBank/DDBJ whole genome shotgun (WGS) entry which is preliminary data.</text>
</comment>
<evidence type="ECO:0000256" key="6">
    <source>
        <dbReference type="ARBA" id="ARBA00022705"/>
    </source>
</evidence>
<dbReference type="Pfam" id="PF01367">
    <property type="entry name" value="5_3_exonuc"/>
    <property type="match status" value="1"/>
</dbReference>
<dbReference type="InterPro" id="IPR002562">
    <property type="entry name" value="3'-5'_exonuclease_dom"/>
</dbReference>
<dbReference type="InterPro" id="IPR018320">
    <property type="entry name" value="DNA_polymerase_1"/>
</dbReference>
<dbReference type="InterPro" id="IPR043502">
    <property type="entry name" value="DNA/RNA_pol_sf"/>
</dbReference>
<dbReference type="PRINTS" id="PR00868">
    <property type="entry name" value="DNAPOLI"/>
</dbReference>
<comment type="catalytic activity">
    <reaction evidence="14 16">
        <text>DNA(n) + a 2'-deoxyribonucleoside 5'-triphosphate = DNA(n+1) + diphosphate</text>
        <dbReference type="Rhea" id="RHEA:22508"/>
        <dbReference type="Rhea" id="RHEA-COMP:17339"/>
        <dbReference type="Rhea" id="RHEA-COMP:17340"/>
        <dbReference type="ChEBI" id="CHEBI:33019"/>
        <dbReference type="ChEBI" id="CHEBI:61560"/>
        <dbReference type="ChEBI" id="CHEBI:173112"/>
        <dbReference type="EC" id="2.7.7.7"/>
    </reaction>
</comment>
<dbReference type="InterPro" id="IPR020046">
    <property type="entry name" value="5-3_exonucl_a-hlix_arch_N"/>
</dbReference>
<evidence type="ECO:0000256" key="15">
    <source>
        <dbReference type="NCBIfam" id="TIGR00593"/>
    </source>
</evidence>